<evidence type="ECO:0000256" key="2">
    <source>
        <dbReference type="ARBA" id="ARBA00022737"/>
    </source>
</evidence>
<keyword evidence="2" id="KW-0677">Repeat</keyword>
<dbReference type="EMBL" id="VCGU01000001">
    <property type="protein sequence ID" value="TRY80623.1"/>
    <property type="molecule type" value="Genomic_DNA"/>
</dbReference>
<evidence type="ECO:0000313" key="3">
    <source>
        <dbReference type="EMBL" id="TRY80623.1"/>
    </source>
</evidence>
<reference evidence="3 4" key="1">
    <citation type="journal article" date="2018" name="Nat. Ecol. Evol.">
        <title>Genomic signatures of mitonuclear coevolution across populations of Tigriopus californicus.</title>
        <authorList>
            <person name="Barreto F.S."/>
            <person name="Watson E.T."/>
            <person name="Lima T.G."/>
            <person name="Willett C.S."/>
            <person name="Edmands S."/>
            <person name="Li W."/>
            <person name="Burton R.S."/>
        </authorList>
    </citation>
    <scope>NUCLEOTIDE SEQUENCE [LARGE SCALE GENOMIC DNA]</scope>
    <source>
        <strain evidence="3 4">San Diego</strain>
    </source>
</reference>
<gene>
    <name evidence="3" type="ORF">TCAL_16740</name>
</gene>
<dbReference type="SUPFAM" id="SSF117281">
    <property type="entry name" value="Kelch motif"/>
    <property type="match status" value="1"/>
</dbReference>
<sequence>MAPGSEEALEYAMVRASEKGVGKVIGLVEEKVETTSGTSSKTDIWTPMPVPLQYHNAGAMGLLSGRPIVVGGINKFDTSQESVEIFDPVTNAWTAKPNLRPPRSQHTLVQVDPGTVIVIGGWTLPQSQVVGYTDMLSSEDSQWTKLPDRPEVAYGCACGMVQLADGRNGILSIGGKGKSSLLSTAYFLDLASTT</sequence>
<keyword evidence="1" id="KW-0880">Kelch repeat</keyword>
<dbReference type="SMART" id="SM00612">
    <property type="entry name" value="Kelch"/>
    <property type="match status" value="2"/>
</dbReference>
<keyword evidence="4" id="KW-1185">Reference proteome</keyword>
<name>A0A553PSG5_TIGCA</name>
<dbReference type="Gene3D" id="2.120.10.80">
    <property type="entry name" value="Kelch-type beta propeller"/>
    <property type="match status" value="1"/>
</dbReference>
<dbReference type="Pfam" id="PF01344">
    <property type="entry name" value="Kelch_1"/>
    <property type="match status" value="1"/>
</dbReference>
<proteinExistence type="predicted"/>
<evidence type="ECO:0000313" key="4">
    <source>
        <dbReference type="Proteomes" id="UP000318571"/>
    </source>
</evidence>
<dbReference type="AlphaFoldDB" id="A0A553PSG5"/>
<dbReference type="InterPro" id="IPR006652">
    <property type="entry name" value="Kelch_1"/>
</dbReference>
<dbReference type="PANTHER" id="PTHR46260:SF3">
    <property type="entry name" value="RING-TYPE DOMAIN-CONTAINING PROTEIN"/>
    <property type="match status" value="1"/>
</dbReference>
<dbReference type="InterPro" id="IPR015915">
    <property type="entry name" value="Kelch-typ_b-propeller"/>
</dbReference>
<accession>A0A553PSG5</accession>
<comment type="caution">
    <text evidence="3">The sequence shown here is derived from an EMBL/GenBank/DDBJ whole genome shotgun (WGS) entry which is preliminary data.</text>
</comment>
<organism evidence="3 4">
    <name type="scientific">Tigriopus californicus</name>
    <name type="common">Marine copepod</name>
    <dbReference type="NCBI Taxonomy" id="6832"/>
    <lineage>
        <taxon>Eukaryota</taxon>
        <taxon>Metazoa</taxon>
        <taxon>Ecdysozoa</taxon>
        <taxon>Arthropoda</taxon>
        <taxon>Crustacea</taxon>
        <taxon>Multicrustacea</taxon>
        <taxon>Hexanauplia</taxon>
        <taxon>Copepoda</taxon>
        <taxon>Harpacticoida</taxon>
        <taxon>Harpacticidae</taxon>
        <taxon>Tigriopus</taxon>
    </lineage>
</organism>
<protein>
    <submittedName>
        <fullName evidence="3">Uncharacterized protein</fullName>
    </submittedName>
</protein>
<evidence type="ECO:0000256" key="1">
    <source>
        <dbReference type="ARBA" id="ARBA00022441"/>
    </source>
</evidence>
<dbReference type="Proteomes" id="UP000318571">
    <property type="component" value="Chromosome 12"/>
</dbReference>
<dbReference type="InterPro" id="IPR051746">
    <property type="entry name" value="Kelch_domain_containing_8"/>
</dbReference>
<dbReference type="PANTHER" id="PTHR46260">
    <property type="entry name" value="RING-TYPE DOMAIN-CONTAINING PROTEIN"/>
    <property type="match status" value="1"/>
</dbReference>